<dbReference type="PANTHER" id="PTHR22916:SF3">
    <property type="entry name" value="UDP-GLCNAC:BETAGAL BETA-1,3-N-ACETYLGLUCOSAMINYLTRANSFERASE-LIKE PROTEIN 1"/>
    <property type="match status" value="1"/>
</dbReference>
<evidence type="ECO:0000313" key="2">
    <source>
        <dbReference type="EMBL" id="RUT02708.1"/>
    </source>
</evidence>
<name>A0A3S1CHB5_9CYAN</name>
<sequence length="306" mass="35235">MPAFNSSKYIATTIESVLAQTFNDFELLIIDDGSTDNTSEIVNHYCKLDTRITLFCQKNQGVSYARNQGLQIAKGEYIAFLDSDDQWLPNKLEVHMQHFAKSSNLGISFGRIEFMSFNGKPTGKLSNSQLFQITPKDLYYENLIVTPSNTVVRRTVIDSVGNFDSNLSGTEDAELFLRVAYKGWKVEGINKALVRYRTNPAGVSSNLYRMEEDWKKFNAKVETYAPELVNKHYQRARAFFLRYLARRTLRNQISSHMGVNFMNRALKTDWKIIYKEPRRTILTMLAVYIKNVISNIIVSTNYRIPI</sequence>
<dbReference type="PANTHER" id="PTHR22916">
    <property type="entry name" value="GLYCOSYLTRANSFERASE"/>
    <property type="match status" value="1"/>
</dbReference>
<evidence type="ECO:0000313" key="3">
    <source>
        <dbReference type="Proteomes" id="UP000271624"/>
    </source>
</evidence>
<dbReference type="Proteomes" id="UP000271624">
    <property type="component" value="Unassembled WGS sequence"/>
</dbReference>
<evidence type="ECO:0000259" key="1">
    <source>
        <dbReference type="Pfam" id="PF00535"/>
    </source>
</evidence>
<dbReference type="SUPFAM" id="SSF53448">
    <property type="entry name" value="Nucleotide-diphospho-sugar transferases"/>
    <property type="match status" value="1"/>
</dbReference>
<dbReference type="InterPro" id="IPR001173">
    <property type="entry name" value="Glyco_trans_2-like"/>
</dbReference>
<proteinExistence type="predicted"/>
<dbReference type="Gene3D" id="3.90.550.10">
    <property type="entry name" value="Spore Coat Polysaccharide Biosynthesis Protein SpsA, Chain A"/>
    <property type="match status" value="1"/>
</dbReference>
<organism evidence="2 3">
    <name type="scientific">Dulcicalothrix desertica PCC 7102</name>
    <dbReference type="NCBI Taxonomy" id="232991"/>
    <lineage>
        <taxon>Bacteria</taxon>
        <taxon>Bacillati</taxon>
        <taxon>Cyanobacteriota</taxon>
        <taxon>Cyanophyceae</taxon>
        <taxon>Nostocales</taxon>
        <taxon>Calotrichaceae</taxon>
        <taxon>Dulcicalothrix</taxon>
    </lineage>
</organism>
<dbReference type="Pfam" id="PF00535">
    <property type="entry name" value="Glycos_transf_2"/>
    <property type="match status" value="1"/>
</dbReference>
<keyword evidence="3" id="KW-1185">Reference proteome</keyword>
<dbReference type="AlphaFoldDB" id="A0A3S1CHB5"/>
<dbReference type="GO" id="GO:0016758">
    <property type="term" value="F:hexosyltransferase activity"/>
    <property type="evidence" value="ECO:0007669"/>
    <property type="project" value="UniProtKB-ARBA"/>
</dbReference>
<accession>A0A3S1CHB5</accession>
<reference evidence="2" key="2">
    <citation type="journal article" date="2019" name="Genome Biol. Evol.">
        <title>Day and night: Metabolic profiles and evolutionary relationships of six axenic non-marine cyanobacteria.</title>
        <authorList>
            <person name="Will S.E."/>
            <person name="Henke P."/>
            <person name="Boedeker C."/>
            <person name="Huang S."/>
            <person name="Brinkmann H."/>
            <person name="Rohde M."/>
            <person name="Jarek M."/>
            <person name="Friedl T."/>
            <person name="Seufert S."/>
            <person name="Schumacher M."/>
            <person name="Overmann J."/>
            <person name="Neumann-Schaal M."/>
            <person name="Petersen J."/>
        </authorList>
    </citation>
    <scope>NUCLEOTIDE SEQUENCE [LARGE SCALE GENOMIC DNA]</scope>
    <source>
        <strain evidence="2">PCC 7102</strain>
    </source>
</reference>
<dbReference type="CDD" id="cd00761">
    <property type="entry name" value="Glyco_tranf_GTA_type"/>
    <property type="match status" value="1"/>
</dbReference>
<dbReference type="EMBL" id="RSCL01000015">
    <property type="protein sequence ID" value="RUT02708.1"/>
    <property type="molecule type" value="Genomic_DNA"/>
</dbReference>
<protein>
    <recommendedName>
        <fullName evidence="1">Glycosyltransferase 2-like domain-containing protein</fullName>
    </recommendedName>
</protein>
<dbReference type="RefSeq" id="WP_233787685.1">
    <property type="nucleotide sequence ID" value="NZ_RSCL01000015.1"/>
</dbReference>
<feature type="domain" description="Glycosyltransferase 2-like" evidence="1">
    <location>
        <begin position="1"/>
        <end position="159"/>
    </location>
</feature>
<gene>
    <name evidence="2" type="ORF">DSM106972_056280</name>
</gene>
<dbReference type="InterPro" id="IPR029044">
    <property type="entry name" value="Nucleotide-diphossugar_trans"/>
</dbReference>
<reference evidence="2" key="1">
    <citation type="submission" date="2018-12" db="EMBL/GenBank/DDBJ databases">
        <authorList>
            <person name="Will S."/>
            <person name="Neumann-Schaal M."/>
            <person name="Henke P."/>
        </authorList>
    </citation>
    <scope>NUCLEOTIDE SEQUENCE</scope>
    <source>
        <strain evidence="2">PCC 7102</strain>
    </source>
</reference>
<comment type="caution">
    <text evidence="2">The sequence shown here is derived from an EMBL/GenBank/DDBJ whole genome shotgun (WGS) entry which is preliminary data.</text>
</comment>